<evidence type="ECO:0000313" key="2">
    <source>
        <dbReference type="EMBL" id="GFO70263.1"/>
    </source>
</evidence>
<dbReference type="Proteomes" id="UP000587586">
    <property type="component" value="Unassembled WGS sequence"/>
</dbReference>
<dbReference type="EMBL" id="BLXZ01000009">
    <property type="protein sequence ID" value="GFO70263.1"/>
    <property type="molecule type" value="Genomic_DNA"/>
</dbReference>
<feature type="transmembrane region" description="Helical" evidence="1">
    <location>
        <begin position="12"/>
        <end position="32"/>
    </location>
</feature>
<evidence type="ECO:0000256" key="1">
    <source>
        <dbReference type="SAM" id="Phobius"/>
    </source>
</evidence>
<comment type="caution">
    <text evidence="2">The sequence shown here is derived from an EMBL/GenBank/DDBJ whole genome shotgun (WGS) entry which is preliminary data.</text>
</comment>
<protein>
    <submittedName>
        <fullName evidence="2">Type II secretion system pseudopilin PulG</fullName>
    </submittedName>
</protein>
<keyword evidence="1" id="KW-1133">Transmembrane helix</keyword>
<gene>
    <name evidence="2" type="primary">pulG</name>
    <name evidence="2" type="ORF">GMLC_38420</name>
</gene>
<accession>A0A6V8NFA7</accession>
<dbReference type="RefSeq" id="WP_183362885.1">
    <property type="nucleotide sequence ID" value="NZ_BLXZ01000009.1"/>
</dbReference>
<reference evidence="3" key="1">
    <citation type="submission" date="2020-06" db="EMBL/GenBank/DDBJ databases">
        <title>Draft genomic sequecing of Geomonas sp. Red745.</title>
        <authorList>
            <person name="Itoh H."/>
            <person name="Xu Z.X."/>
            <person name="Ushijima N."/>
            <person name="Masuda Y."/>
            <person name="Shiratori Y."/>
            <person name="Senoo K."/>
        </authorList>
    </citation>
    <scope>NUCLEOTIDE SEQUENCE [LARGE SCALE GENOMIC DNA]</scope>
    <source>
        <strain evidence="3">Red745</strain>
    </source>
</reference>
<keyword evidence="1" id="KW-0472">Membrane</keyword>
<dbReference type="AlphaFoldDB" id="A0A6V8NFA7"/>
<dbReference type="InterPro" id="IPR012902">
    <property type="entry name" value="N_methyl_site"/>
</dbReference>
<sequence>MFSMLDNNRGLSLIELVVTMVILGILTSMIIPSARMTSIRVKELELKRSLREIRTAIDDYKKYYDKAVDEKKIIPTLNNPGYPETLQTLVDGYDFGGLVNYKKKFLRKVPPDPFHPVKEGEPAWGMRSYEDEPDSNSWGSQNVFDVYSLSTATALDGTKYKDW</sequence>
<name>A0A6V8NFA7_9BACT</name>
<organism evidence="2 3">
    <name type="scientific">Geomonas limicola</name>
    <dbReference type="NCBI Taxonomy" id="2740186"/>
    <lineage>
        <taxon>Bacteria</taxon>
        <taxon>Pseudomonadati</taxon>
        <taxon>Thermodesulfobacteriota</taxon>
        <taxon>Desulfuromonadia</taxon>
        <taxon>Geobacterales</taxon>
        <taxon>Geobacteraceae</taxon>
        <taxon>Geomonas</taxon>
    </lineage>
</organism>
<dbReference type="Pfam" id="PF07963">
    <property type="entry name" value="N_methyl"/>
    <property type="match status" value="1"/>
</dbReference>
<dbReference type="InterPro" id="IPR045584">
    <property type="entry name" value="Pilin-like"/>
</dbReference>
<dbReference type="SUPFAM" id="SSF54523">
    <property type="entry name" value="Pili subunits"/>
    <property type="match status" value="2"/>
</dbReference>
<evidence type="ECO:0000313" key="3">
    <source>
        <dbReference type="Proteomes" id="UP000587586"/>
    </source>
</evidence>
<dbReference type="NCBIfam" id="TIGR02532">
    <property type="entry name" value="IV_pilin_GFxxxE"/>
    <property type="match status" value="1"/>
</dbReference>
<dbReference type="PROSITE" id="PS00409">
    <property type="entry name" value="PROKAR_NTER_METHYL"/>
    <property type="match status" value="1"/>
</dbReference>
<proteinExistence type="predicted"/>
<keyword evidence="1" id="KW-0812">Transmembrane</keyword>
<keyword evidence="3" id="KW-1185">Reference proteome</keyword>
<dbReference type="Gene3D" id="3.30.700.10">
    <property type="entry name" value="Glycoprotein, Type 4 Pilin"/>
    <property type="match status" value="1"/>
</dbReference>